<sequence length="205" mass="23433">MLPYRIRIDGMKRYPRTGPMLVCSNHQSNLDPLILGCACPRPVNYLAKKQLFKFPPLGWFLRWNDAIELDREATGLGGIKETLKRLKKKESVVMFPEGTRSRDGELLPIKRGFCTLVKKTKVTIMPVAIDGAWDALPRHSPWPNFGATINVVFGDPIEPEEYADLSDDELTALLEEKIRECFEKARRMKEHCKMLKLDPPEEHGS</sequence>
<dbReference type="CDD" id="cd07989">
    <property type="entry name" value="LPLAT_AGPAT-like"/>
    <property type="match status" value="1"/>
</dbReference>
<evidence type="ECO:0000259" key="4">
    <source>
        <dbReference type="SMART" id="SM00563"/>
    </source>
</evidence>
<name>A0A5B9P751_9BACT</name>
<dbReference type="Pfam" id="PF01553">
    <property type="entry name" value="Acyltransferase"/>
    <property type="match status" value="1"/>
</dbReference>
<dbReference type="EC" id="2.3.1.-" evidence="5"/>
<accession>A0A5B9P751</accession>
<protein>
    <submittedName>
        <fullName evidence="5">1-acyl-sn-glycerol-3-phosphate acyltransferase</fullName>
        <ecNumber evidence="5">2.3.1.-</ecNumber>
    </submittedName>
</protein>
<dbReference type="InterPro" id="IPR002123">
    <property type="entry name" value="Plipid/glycerol_acylTrfase"/>
</dbReference>
<dbReference type="EMBL" id="CP042912">
    <property type="protein sequence ID" value="QEG22118.1"/>
    <property type="molecule type" value="Genomic_DNA"/>
</dbReference>
<evidence type="ECO:0000256" key="3">
    <source>
        <dbReference type="ARBA" id="ARBA00023315"/>
    </source>
</evidence>
<dbReference type="PANTHER" id="PTHR10434:SF11">
    <property type="entry name" value="1-ACYL-SN-GLYCEROL-3-PHOSPHATE ACYLTRANSFERASE"/>
    <property type="match status" value="1"/>
</dbReference>
<organism evidence="5 6">
    <name type="scientific">Mariniblastus fucicola</name>
    <dbReference type="NCBI Taxonomy" id="980251"/>
    <lineage>
        <taxon>Bacteria</taxon>
        <taxon>Pseudomonadati</taxon>
        <taxon>Planctomycetota</taxon>
        <taxon>Planctomycetia</taxon>
        <taxon>Pirellulales</taxon>
        <taxon>Pirellulaceae</taxon>
        <taxon>Mariniblastus</taxon>
    </lineage>
</organism>
<evidence type="ECO:0000256" key="1">
    <source>
        <dbReference type="ARBA" id="ARBA00005189"/>
    </source>
</evidence>
<dbReference type="STRING" id="980251.GCA_001642875_03466"/>
<keyword evidence="3 5" id="KW-0012">Acyltransferase</keyword>
<comment type="pathway">
    <text evidence="1">Lipid metabolism.</text>
</comment>
<proteinExistence type="predicted"/>
<dbReference type="SUPFAM" id="SSF69593">
    <property type="entry name" value="Glycerol-3-phosphate (1)-acyltransferase"/>
    <property type="match status" value="1"/>
</dbReference>
<dbReference type="GO" id="GO:0003841">
    <property type="term" value="F:1-acylglycerol-3-phosphate O-acyltransferase activity"/>
    <property type="evidence" value="ECO:0007669"/>
    <property type="project" value="TreeGrafter"/>
</dbReference>
<dbReference type="Proteomes" id="UP000322214">
    <property type="component" value="Chromosome"/>
</dbReference>
<evidence type="ECO:0000256" key="2">
    <source>
        <dbReference type="ARBA" id="ARBA00022679"/>
    </source>
</evidence>
<gene>
    <name evidence="5" type="primary">plsC</name>
    <name evidence="5" type="ORF">MFFC18_19790</name>
</gene>
<dbReference type="AlphaFoldDB" id="A0A5B9P751"/>
<evidence type="ECO:0000313" key="5">
    <source>
        <dbReference type="EMBL" id="QEG22118.1"/>
    </source>
</evidence>
<reference evidence="5 6" key="1">
    <citation type="submission" date="2019-08" db="EMBL/GenBank/DDBJ databases">
        <title>Deep-cultivation of Planctomycetes and their phenomic and genomic characterization uncovers novel biology.</title>
        <authorList>
            <person name="Wiegand S."/>
            <person name="Jogler M."/>
            <person name="Boedeker C."/>
            <person name="Pinto D."/>
            <person name="Vollmers J."/>
            <person name="Rivas-Marin E."/>
            <person name="Kohn T."/>
            <person name="Peeters S.H."/>
            <person name="Heuer A."/>
            <person name="Rast P."/>
            <person name="Oberbeckmann S."/>
            <person name="Bunk B."/>
            <person name="Jeske O."/>
            <person name="Meyerdierks A."/>
            <person name="Storesund J.E."/>
            <person name="Kallscheuer N."/>
            <person name="Luecker S."/>
            <person name="Lage O.M."/>
            <person name="Pohl T."/>
            <person name="Merkel B.J."/>
            <person name="Hornburger P."/>
            <person name="Mueller R.-W."/>
            <person name="Bruemmer F."/>
            <person name="Labrenz M."/>
            <person name="Spormann A.M."/>
            <person name="Op den Camp H."/>
            <person name="Overmann J."/>
            <person name="Amann R."/>
            <person name="Jetten M.S.M."/>
            <person name="Mascher T."/>
            <person name="Medema M.H."/>
            <person name="Devos D.P."/>
            <person name="Kaster A.-K."/>
            <person name="Ovreas L."/>
            <person name="Rohde M."/>
            <person name="Galperin M.Y."/>
            <person name="Jogler C."/>
        </authorList>
    </citation>
    <scope>NUCLEOTIDE SEQUENCE [LARGE SCALE GENOMIC DNA]</scope>
    <source>
        <strain evidence="5 6">FC18</strain>
    </source>
</reference>
<dbReference type="SMART" id="SM00563">
    <property type="entry name" value="PlsC"/>
    <property type="match status" value="1"/>
</dbReference>
<evidence type="ECO:0000313" key="6">
    <source>
        <dbReference type="Proteomes" id="UP000322214"/>
    </source>
</evidence>
<feature type="domain" description="Phospholipid/glycerol acyltransferase" evidence="4">
    <location>
        <begin position="20"/>
        <end position="132"/>
    </location>
</feature>
<dbReference type="PANTHER" id="PTHR10434">
    <property type="entry name" value="1-ACYL-SN-GLYCEROL-3-PHOSPHATE ACYLTRANSFERASE"/>
    <property type="match status" value="1"/>
</dbReference>
<dbReference type="GO" id="GO:0006654">
    <property type="term" value="P:phosphatidic acid biosynthetic process"/>
    <property type="evidence" value="ECO:0007669"/>
    <property type="project" value="TreeGrafter"/>
</dbReference>
<keyword evidence="6" id="KW-1185">Reference proteome</keyword>
<dbReference type="KEGG" id="mff:MFFC18_19790"/>
<keyword evidence="2 5" id="KW-0808">Transferase</keyword>